<accession>U5QMS2</accession>
<dbReference type="HOGENOM" id="CLU_115273_0_0_3"/>
<sequence>MADLRNILSNSDFVVVGGVATRLYMPERMTLDLDILILTKDAPEIYQRLEQAGARRLGELSIGGSSWRLEDGTSLDVLVSDEPWVPPALSTPNVSPDGLPVIALPYLVLMKLLSSRGVDIGDLSRMLGQADDQALDEIRAVVGTYLADAAEDLESLIVLGRLEVEER</sequence>
<keyword evidence="2" id="KW-1185">Reference proteome</keyword>
<evidence type="ECO:0000313" key="2">
    <source>
        <dbReference type="Proteomes" id="UP000017396"/>
    </source>
</evidence>
<gene>
    <name evidence="1" type="ORF">GKIL_3952</name>
</gene>
<evidence type="ECO:0000313" key="1">
    <source>
        <dbReference type="EMBL" id="AGY60198.1"/>
    </source>
</evidence>
<dbReference type="AlphaFoldDB" id="U5QMS2"/>
<dbReference type="Gene3D" id="3.30.460.40">
    <property type="match status" value="1"/>
</dbReference>
<dbReference type="SUPFAM" id="SSF81301">
    <property type="entry name" value="Nucleotidyltransferase"/>
    <property type="match status" value="1"/>
</dbReference>
<dbReference type="KEGG" id="glj:GKIL_3952"/>
<protein>
    <submittedName>
        <fullName evidence="1">Uncharacterized protein</fullName>
    </submittedName>
</protein>
<dbReference type="PATRIC" id="fig|1183438.3.peg.3888"/>
<reference evidence="1 2" key="1">
    <citation type="journal article" date="2013" name="PLoS ONE">
        <title>Cultivation and Complete Genome Sequencing of Gloeobacter kilaueensis sp. nov., from a Lava Cave in Kilauea Caldera, Hawai'i.</title>
        <authorList>
            <person name="Saw J.H."/>
            <person name="Schatz M."/>
            <person name="Brown M.V."/>
            <person name="Kunkel D.D."/>
            <person name="Foster J.S."/>
            <person name="Shick H."/>
            <person name="Christensen S."/>
            <person name="Hou S."/>
            <person name="Wan X."/>
            <person name="Donachie S.P."/>
        </authorList>
    </citation>
    <scope>NUCLEOTIDE SEQUENCE [LARGE SCALE GENOMIC DNA]</scope>
    <source>
        <strain evidence="2">JS</strain>
    </source>
</reference>
<dbReference type="eggNOG" id="ENOG502ZBM5">
    <property type="taxonomic scope" value="Bacteria"/>
</dbReference>
<name>U5QMS2_GLOK1</name>
<dbReference type="EMBL" id="CP003587">
    <property type="protein sequence ID" value="AGY60198.1"/>
    <property type="molecule type" value="Genomic_DNA"/>
</dbReference>
<dbReference type="STRING" id="1183438.GKIL_3952"/>
<organism evidence="1 2">
    <name type="scientific">Gloeobacter kilaueensis (strain ATCC BAA-2537 / CCAP 1431/1 / ULC 316 / JS1)</name>
    <dbReference type="NCBI Taxonomy" id="1183438"/>
    <lineage>
        <taxon>Bacteria</taxon>
        <taxon>Bacillati</taxon>
        <taxon>Cyanobacteriota</taxon>
        <taxon>Cyanophyceae</taxon>
        <taxon>Gloeobacterales</taxon>
        <taxon>Gloeobacteraceae</taxon>
        <taxon>Gloeobacter</taxon>
    </lineage>
</organism>
<dbReference type="InterPro" id="IPR043519">
    <property type="entry name" value="NT_sf"/>
</dbReference>
<proteinExistence type="predicted"/>
<dbReference type="Proteomes" id="UP000017396">
    <property type="component" value="Chromosome"/>
</dbReference>
<dbReference type="RefSeq" id="WP_023175530.1">
    <property type="nucleotide sequence ID" value="NC_022600.1"/>
</dbReference>